<organism evidence="3 4">
    <name type="scientific">Litomosoides sigmodontis</name>
    <name type="common">Filarial nematode worm</name>
    <dbReference type="NCBI Taxonomy" id="42156"/>
    <lineage>
        <taxon>Eukaryota</taxon>
        <taxon>Metazoa</taxon>
        <taxon>Ecdysozoa</taxon>
        <taxon>Nematoda</taxon>
        <taxon>Chromadorea</taxon>
        <taxon>Rhabditida</taxon>
        <taxon>Spirurina</taxon>
        <taxon>Spiruromorpha</taxon>
        <taxon>Filarioidea</taxon>
        <taxon>Onchocercidae</taxon>
        <taxon>Litomosoides</taxon>
    </lineage>
</organism>
<dbReference type="OrthoDB" id="329563at2759"/>
<dbReference type="Proteomes" id="UP000277928">
    <property type="component" value="Unassembled WGS sequence"/>
</dbReference>
<dbReference type="InterPro" id="IPR019734">
    <property type="entry name" value="TPR_rpt"/>
</dbReference>
<protein>
    <submittedName>
        <fullName evidence="3">Uncharacterized protein</fullName>
    </submittedName>
</protein>
<evidence type="ECO:0000256" key="1">
    <source>
        <dbReference type="PROSITE-ProRule" id="PRU00339"/>
    </source>
</evidence>
<dbReference type="InterPro" id="IPR011990">
    <property type="entry name" value="TPR-like_helical_dom_sf"/>
</dbReference>
<evidence type="ECO:0000313" key="4">
    <source>
        <dbReference type="Proteomes" id="UP000277928"/>
    </source>
</evidence>
<dbReference type="PROSITE" id="PS50005">
    <property type="entry name" value="TPR"/>
    <property type="match status" value="1"/>
</dbReference>
<name>A0A3P6VBB2_LITSI</name>
<accession>A0A3P6VBB2</accession>
<evidence type="ECO:0000256" key="2">
    <source>
        <dbReference type="SAM" id="MobiDB-lite"/>
    </source>
</evidence>
<feature type="repeat" description="TPR" evidence="1">
    <location>
        <begin position="55"/>
        <end position="88"/>
    </location>
</feature>
<dbReference type="SUPFAM" id="SSF48452">
    <property type="entry name" value="TPR-like"/>
    <property type="match status" value="1"/>
</dbReference>
<gene>
    <name evidence="3" type="ORF">NLS_LOCUS7995</name>
</gene>
<evidence type="ECO:0000313" key="3">
    <source>
        <dbReference type="EMBL" id="VDK87134.1"/>
    </source>
</evidence>
<dbReference type="STRING" id="42156.A0A3P6VBB2"/>
<dbReference type="Gene3D" id="1.25.40.10">
    <property type="entry name" value="Tetratricopeptide repeat domain"/>
    <property type="match status" value="1"/>
</dbReference>
<sequence>MHGFFINARGNINALMLYEMHDYAQCLEELNDLKLIAHDEAQIATTDSEIVTTKFQVFFLLGRVHKKLGDTHLALLNFSLAAEMDPRGEQSRNNFADAPYDDEPSSPHSE</sequence>
<feature type="region of interest" description="Disordered" evidence="2">
    <location>
        <begin position="89"/>
        <end position="110"/>
    </location>
</feature>
<keyword evidence="4" id="KW-1185">Reference proteome</keyword>
<dbReference type="EMBL" id="UYRX01000920">
    <property type="protein sequence ID" value="VDK87134.1"/>
    <property type="molecule type" value="Genomic_DNA"/>
</dbReference>
<reference evidence="3 4" key="1">
    <citation type="submission" date="2018-08" db="EMBL/GenBank/DDBJ databases">
        <authorList>
            <person name="Laetsch R D."/>
            <person name="Stevens L."/>
            <person name="Kumar S."/>
            <person name="Blaxter L. M."/>
        </authorList>
    </citation>
    <scope>NUCLEOTIDE SEQUENCE [LARGE SCALE GENOMIC DNA]</scope>
</reference>
<keyword evidence="1" id="KW-0802">TPR repeat</keyword>
<proteinExistence type="predicted"/>
<dbReference type="AlphaFoldDB" id="A0A3P6VBB2"/>